<dbReference type="EMBL" id="JAWDGP010000422">
    <property type="protein sequence ID" value="KAK3800686.1"/>
    <property type="molecule type" value="Genomic_DNA"/>
</dbReference>
<sequence length="125" mass="14320">MATRDQSSANDWFGPSRETREDSKVWTGRLLYGGDDEIIIFSAGKLVRNNWRIKLRQLNAIIGGEVMKKNKQQQQPKLATRTEPDSENRRGGKLPMLTRQHVAESRALYYGEWPGYHDEALTLSS</sequence>
<accession>A0AAE1EAV9</accession>
<organism evidence="2 3">
    <name type="scientific">Elysia crispata</name>
    <name type="common">lettuce slug</name>
    <dbReference type="NCBI Taxonomy" id="231223"/>
    <lineage>
        <taxon>Eukaryota</taxon>
        <taxon>Metazoa</taxon>
        <taxon>Spiralia</taxon>
        <taxon>Lophotrochozoa</taxon>
        <taxon>Mollusca</taxon>
        <taxon>Gastropoda</taxon>
        <taxon>Heterobranchia</taxon>
        <taxon>Euthyneura</taxon>
        <taxon>Panpulmonata</taxon>
        <taxon>Sacoglossa</taxon>
        <taxon>Placobranchoidea</taxon>
        <taxon>Plakobranchidae</taxon>
        <taxon>Elysia</taxon>
    </lineage>
</organism>
<evidence type="ECO:0000256" key="1">
    <source>
        <dbReference type="SAM" id="MobiDB-lite"/>
    </source>
</evidence>
<dbReference type="Proteomes" id="UP001283361">
    <property type="component" value="Unassembled WGS sequence"/>
</dbReference>
<dbReference type="AlphaFoldDB" id="A0AAE1EAV9"/>
<evidence type="ECO:0000313" key="3">
    <source>
        <dbReference type="Proteomes" id="UP001283361"/>
    </source>
</evidence>
<protein>
    <submittedName>
        <fullName evidence="2">Uncharacterized protein</fullName>
    </submittedName>
</protein>
<feature type="compositionally biased region" description="Basic and acidic residues" evidence="1">
    <location>
        <begin position="80"/>
        <end position="90"/>
    </location>
</feature>
<keyword evidence="3" id="KW-1185">Reference proteome</keyword>
<feature type="compositionally biased region" description="Polar residues" evidence="1">
    <location>
        <begin position="1"/>
        <end position="10"/>
    </location>
</feature>
<feature type="region of interest" description="Disordered" evidence="1">
    <location>
        <begin position="1"/>
        <end position="22"/>
    </location>
</feature>
<feature type="region of interest" description="Disordered" evidence="1">
    <location>
        <begin position="67"/>
        <end position="97"/>
    </location>
</feature>
<comment type="caution">
    <text evidence="2">The sequence shown here is derived from an EMBL/GenBank/DDBJ whole genome shotgun (WGS) entry which is preliminary data.</text>
</comment>
<proteinExistence type="predicted"/>
<evidence type="ECO:0000313" key="2">
    <source>
        <dbReference type="EMBL" id="KAK3800686.1"/>
    </source>
</evidence>
<name>A0AAE1EAV9_9GAST</name>
<gene>
    <name evidence="2" type="ORF">RRG08_003092</name>
</gene>
<reference evidence="2" key="1">
    <citation type="journal article" date="2023" name="G3 (Bethesda)">
        <title>A reference genome for the long-term kleptoplast-retaining sea slug Elysia crispata morphotype clarki.</title>
        <authorList>
            <person name="Eastman K.E."/>
            <person name="Pendleton A.L."/>
            <person name="Shaikh M.A."/>
            <person name="Suttiyut T."/>
            <person name="Ogas R."/>
            <person name="Tomko P."/>
            <person name="Gavelis G."/>
            <person name="Widhalm J.R."/>
            <person name="Wisecaver J.H."/>
        </authorList>
    </citation>
    <scope>NUCLEOTIDE SEQUENCE</scope>
    <source>
        <strain evidence="2">ECLA1</strain>
    </source>
</reference>